<dbReference type="CDD" id="cd05251">
    <property type="entry name" value="NmrA_like_SDR_a"/>
    <property type="match status" value="1"/>
</dbReference>
<gene>
    <name evidence="4" type="ORF">EK21DRAFT_53465</name>
</gene>
<comment type="caution">
    <text evidence="4">The sequence shown here is derived from an EMBL/GenBank/DDBJ whole genome shotgun (WGS) entry which is preliminary data.</text>
</comment>
<evidence type="ECO:0000256" key="2">
    <source>
        <dbReference type="ARBA" id="ARBA00022857"/>
    </source>
</evidence>
<name>A0A9P4LQ74_9PLEO</name>
<feature type="domain" description="NmrA-like" evidence="3">
    <location>
        <begin position="1"/>
        <end position="302"/>
    </location>
</feature>
<dbReference type="SUPFAM" id="SSF51735">
    <property type="entry name" value="NAD(P)-binding Rossmann-fold domains"/>
    <property type="match status" value="1"/>
</dbReference>
<dbReference type="AlphaFoldDB" id="A0A9P4LQ74"/>
<accession>A0A9P4LQ74</accession>
<dbReference type="EMBL" id="ML978156">
    <property type="protein sequence ID" value="KAF2035866.1"/>
    <property type="molecule type" value="Genomic_DNA"/>
</dbReference>
<evidence type="ECO:0000313" key="5">
    <source>
        <dbReference type="Proteomes" id="UP000799777"/>
    </source>
</evidence>
<dbReference type="InterPro" id="IPR008030">
    <property type="entry name" value="NmrA-like"/>
</dbReference>
<evidence type="ECO:0000256" key="1">
    <source>
        <dbReference type="ARBA" id="ARBA00006328"/>
    </source>
</evidence>
<keyword evidence="2" id="KW-0521">NADP</keyword>
<dbReference type="InterPro" id="IPR051164">
    <property type="entry name" value="NmrA-like_oxidored"/>
</dbReference>
<dbReference type="PANTHER" id="PTHR42748:SF11">
    <property type="entry name" value="NMRA-LIKE DOMAIN-CONTAINING PROTEIN"/>
    <property type="match status" value="1"/>
</dbReference>
<proteinExistence type="inferred from homology"/>
<dbReference type="Proteomes" id="UP000799777">
    <property type="component" value="Unassembled WGS sequence"/>
</dbReference>
<sequence>MSKTLVVIGATGQQGGSVVDAVLKDAQLSKEYTIRGTTRDPNQLSAQALAKRGIEVVKADINDATSLKKAFEGAHVVFANTITIYDGHTYSHEIAQGHALADAAVAAGVPYYIWSTLPNAGKISGGKLKNMGHFDGKEEVEQYVRTLPLKSAFFAPGSFMSNFSDSMAPHPVGDGTYAVFNFVSPETRLPLIDAAGDTGKWIIAILADFVEYEGKALYAATGLYTYSEVVQAMSKASGKEVAYKQIPEEDWRGFLPLTMKDHVAEIMTYMQNYGYFGEDMEEKVKWAADQARGRLTTLEEYFLANPLKLE</sequence>
<comment type="similarity">
    <text evidence="1">Belongs to the NmrA-type oxidoreductase family.</text>
</comment>
<dbReference type="Pfam" id="PF05368">
    <property type="entry name" value="NmrA"/>
    <property type="match status" value="1"/>
</dbReference>
<dbReference type="InterPro" id="IPR036291">
    <property type="entry name" value="NAD(P)-bd_dom_sf"/>
</dbReference>
<dbReference type="Gene3D" id="3.90.25.10">
    <property type="entry name" value="UDP-galactose 4-epimerase, domain 1"/>
    <property type="match status" value="1"/>
</dbReference>
<protein>
    <submittedName>
        <fullName evidence="4">NAD(P)-binding protein</fullName>
    </submittedName>
</protein>
<dbReference type="PANTHER" id="PTHR42748">
    <property type="entry name" value="NITROGEN METABOLITE REPRESSION PROTEIN NMRA FAMILY MEMBER"/>
    <property type="match status" value="1"/>
</dbReference>
<keyword evidence="5" id="KW-1185">Reference proteome</keyword>
<organism evidence="4 5">
    <name type="scientific">Setomelanomma holmii</name>
    <dbReference type="NCBI Taxonomy" id="210430"/>
    <lineage>
        <taxon>Eukaryota</taxon>
        <taxon>Fungi</taxon>
        <taxon>Dikarya</taxon>
        <taxon>Ascomycota</taxon>
        <taxon>Pezizomycotina</taxon>
        <taxon>Dothideomycetes</taxon>
        <taxon>Pleosporomycetidae</taxon>
        <taxon>Pleosporales</taxon>
        <taxon>Pleosporineae</taxon>
        <taxon>Phaeosphaeriaceae</taxon>
        <taxon>Setomelanomma</taxon>
    </lineage>
</organism>
<reference evidence="4" key="1">
    <citation type="journal article" date="2020" name="Stud. Mycol.">
        <title>101 Dothideomycetes genomes: a test case for predicting lifestyles and emergence of pathogens.</title>
        <authorList>
            <person name="Haridas S."/>
            <person name="Albert R."/>
            <person name="Binder M."/>
            <person name="Bloem J."/>
            <person name="Labutti K."/>
            <person name="Salamov A."/>
            <person name="Andreopoulos B."/>
            <person name="Baker S."/>
            <person name="Barry K."/>
            <person name="Bills G."/>
            <person name="Bluhm B."/>
            <person name="Cannon C."/>
            <person name="Castanera R."/>
            <person name="Culley D."/>
            <person name="Daum C."/>
            <person name="Ezra D."/>
            <person name="Gonzalez J."/>
            <person name="Henrissat B."/>
            <person name="Kuo A."/>
            <person name="Liang C."/>
            <person name="Lipzen A."/>
            <person name="Lutzoni F."/>
            <person name="Magnuson J."/>
            <person name="Mondo S."/>
            <person name="Nolan M."/>
            <person name="Ohm R."/>
            <person name="Pangilinan J."/>
            <person name="Park H.-J."/>
            <person name="Ramirez L."/>
            <person name="Alfaro M."/>
            <person name="Sun H."/>
            <person name="Tritt A."/>
            <person name="Yoshinaga Y."/>
            <person name="Zwiers L.-H."/>
            <person name="Turgeon B."/>
            <person name="Goodwin S."/>
            <person name="Spatafora J."/>
            <person name="Crous P."/>
            <person name="Grigoriev I."/>
        </authorList>
    </citation>
    <scope>NUCLEOTIDE SEQUENCE</scope>
    <source>
        <strain evidence="4">CBS 110217</strain>
    </source>
</reference>
<dbReference type="OrthoDB" id="300709at2759"/>
<evidence type="ECO:0000313" key="4">
    <source>
        <dbReference type="EMBL" id="KAF2035866.1"/>
    </source>
</evidence>
<dbReference type="GO" id="GO:0005634">
    <property type="term" value="C:nucleus"/>
    <property type="evidence" value="ECO:0007669"/>
    <property type="project" value="TreeGrafter"/>
</dbReference>
<dbReference type="Gene3D" id="3.40.50.720">
    <property type="entry name" value="NAD(P)-binding Rossmann-like Domain"/>
    <property type="match status" value="1"/>
</dbReference>
<evidence type="ECO:0000259" key="3">
    <source>
        <dbReference type="Pfam" id="PF05368"/>
    </source>
</evidence>